<dbReference type="Proteomes" id="UP000566819">
    <property type="component" value="Unassembled WGS sequence"/>
</dbReference>
<proteinExistence type="predicted"/>
<comment type="caution">
    <text evidence="2">The sequence shown here is derived from an EMBL/GenBank/DDBJ whole genome shotgun (WGS) entry which is preliminary data.</text>
</comment>
<protein>
    <submittedName>
        <fullName evidence="2">Uncharacterized protein</fullName>
    </submittedName>
</protein>
<accession>A0A8H4W354</accession>
<organism evidence="2 3">
    <name type="scientific">Cudoniella acicularis</name>
    <dbReference type="NCBI Taxonomy" id="354080"/>
    <lineage>
        <taxon>Eukaryota</taxon>
        <taxon>Fungi</taxon>
        <taxon>Dikarya</taxon>
        <taxon>Ascomycota</taxon>
        <taxon>Pezizomycotina</taxon>
        <taxon>Leotiomycetes</taxon>
        <taxon>Helotiales</taxon>
        <taxon>Tricladiaceae</taxon>
        <taxon>Cudoniella</taxon>
    </lineage>
</organism>
<evidence type="ECO:0000256" key="1">
    <source>
        <dbReference type="SAM" id="MobiDB-lite"/>
    </source>
</evidence>
<gene>
    <name evidence="2" type="ORF">G7Y89_g6127</name>
</gene>
<feature type="region of interest" description="Disordered" evidence="1">
    <location>
        <begin position="92"/>
        <end position="125"/>
    </location>
</feature>
<dbReference type="AlphaFoldDB" id="A0A8H4W354"/>
<reference evidence="2 3" key="1">
    <citation type="submission" date="2020-03" db="EMBL/GenBank/DDBJ databases">
        <title>Draft Genome Sequence of Cudoniella acicularis.</title>
        <authorList>
            <person name="Buettner E."/>
            <person name="Kellner H."/>
        </authorList>
    </citation>
    <scope>NUCLEOTIDE SEQUENCE [LARGE SCALE GENOMIC DNA]</scope>
    <source>
        <strain evidence="2 3">DSM 108380</strain>
    </source>
</reference>
<sequence>MHIKSMLFEPYIGVELLFSLTRFQNERICELRLALLAADWCREDWSTYRNRGMLYLPEAIYSRELDEILQEYAMVYPVRRITITRVKYFPSTEAQENDGPDTRKEAPMEDPGFPRSPFCASIGLA</sequence>
<name>A0A8H4W354_9HELO</name>
<evidence type="ECO:0000313" key="2">
    <source>
        <dbReference type="EMBL" id="KAF4631992.1"/>
    </source>
</evidence>
<dbReference type="EMBL" id="JAAMPI010000390">
    <property type="protein sequence ID" value="KAF4631992.1"/>
    <property type="molecule type" value="Genomic_DNA"/>
</dbReference>
<keyword evidence="3" id="KW-1185">Reference proteome</keyword>
<evidence type="ECO:0000313" key="3">
    <source>
        <dbReference type="Proteomes" id="UP000566819"/>
    </source>
</evidence>